<sequence>MMINNIYHKLNNSPNAEMILVVFGKLFERIKPVVIHQLTVKTIVRGGTIAMADSDDDVEIITPTKRLKRSFIDDEDNEEQNVVALSQQTDEEIVMTSKNKQQKRTVVLDDTDEDETKEPDDAMANFRASTPRRENGAPSARSTPNRRHSMPALNTPRSSTNRRASRRLSDRGAQKEIEHIELKQKLKRKSLETCLPPRKPASEDEFVGESDDSDAFVVDDDVVEYMEEDEKPVLAVDDDGEDDDIEMAMRGSKDPMDWFCIYLTYIEECLVRAHDFKPAMISSGNGPIPSDVREKLHKVEYGRYKKLLGMVDGMELKESHVSRIGNVWANVRQITIESMADPHDEGGRRRGDVAALVNDENLVGESSEDDDEDRLVDEEENVDEPARRQSPPKPAPQKERTQETAAGTSPQDANRCLVCNARPRTGGVLHGYYVHIYCCFECAKSLKEKKKPCAVCSRPMERVIHLLQLNDEEEVRIRATHASSCR</sequence>
<dbReference type="Pfam" id="PF13920">
    <property type="entry name" value="zf-C3HC4_3"/>
    <property type="match status" value="1"/>
</dbReference>
<dbReference type="Gene3D" id="3.30.40.10">
    <property type="entry name" value="Zinc/RING finger domain, C3HC4 (zinc finger)"/>
    <property type="match status" value="1"/>
</dbReference>
<dbReference type="GO" id="GO:0008270">
    <property type="term" value="F:zinc ion binding"/>
    <property type="evidence" value="ECO:0007669"/>
    <property type="project" value="UniProtKB-KW"/>
</dbReference>
<name>A0A418AYX9_9STRA</name>
<evidence type="ECO:0000313" key="6">
    <source>
        <dbReference type="Proteomes" id="UP000285060"/>
    </source>
</evidence>
<evidence type="ECO:0000256" key="1">
    <source>
        <dbReference type="ARBA" id="ARBA00022723"/>
    </source>
</evidence>
<gene>
    <name evidence="5" type="ORF">DYB32_003997</name>
</gene>
<feature type="compositionally biased region" description="Acidic residues" evidence="4">
    <location>
        <begin position="109"/>
        <end position="118"/>
    </location>
</feature>
<feature type="compositionally biased region" description="Basic and acidic residues" evidence="4">
    <location>
        <begin position="340"/>
        <end position="352"/>
    </location>
</feature>
<proteinExistence type="predicted"/>
<dbReference type="InterPro" id="IPR013083">
    <property type="entry name" value="Znf_RING/FYVE/PHD"/>
</dbReference>
<feature type="region of interest" description="Disordered" evidence="4">
    <location>
        <begin position="94"/>
        <end position="173"/>
    </location>
</feature>
<accession>A0A418AYX9</accession>
<organism evidence="5 6">
    <name type="scientific">Aphanomyces invadans</name>
    <dbReference type="NCBI Taxonomy" id="157072"/>
    <lineage>
        <taxon>Eukaryota</taxon>
        <taxon>Sar</taxon>
        <taxon>Stramenopiles</taxon>
        <taxon>Oomycota</taxon>
        <taxon>Saprolegniomycetes</taxon>
        <taxon>Saprolegniales</taxon>
        <taxon>Verrucalvaceae</taxon>
        <taxon>Aphanomyces</taxon>
    </lineage>
</organism>
<dbReference type="PANTHER" id="PTHR46858">
    <property type="entry name" value="OS05G0521000 PROTEIN"/>
    <property type="match status" value="1"/>
</dbReference>
<keyword evidence="1" id="KW-0479">Metal-binding</keyword>
<evidence type="ECO:0000313" key="5">
    <source>
        <dbReference type="EMBL" id="RHY30817.1"/>
    </source>
</evidence>
<dbReference type="AlphaFoldDB" id="A0A418AYX9"/>
<dbReference type="GO" id="GO:0010468">
    <property type="term" value="P:regulation of gene expression"/>
    <property type="evidence" value="ECO:0007669"/>
    <property type="project" value="TreeGrafter"/>
</dbReference>
<feature type="compositionally biased region" description="Acidic residues" evidence="4">
    <location>
        <begin position="366"/>
        <end position="383"/>
    </location>
</feature>
<dbReference type="GO" id="GO:0016567">
    <property type="term" value="P:protein ubiquitination"/>
    <property type="evidence" value="ECO:0007669"/>
    <property type="project" value="TreeGrafter"/>
</dbReference>
<reference evidence="5 6" key="1">
    <citation type="submission" date="2018-08" db="EMBL/GenBank/DDBJ databases">
        <title>Aphanomyces genome sequencing and annotation.</title>
        <authorList>
            <person name="Minardi D."/>
            <person name="Oidtmann B."/>
            <person name="Van Der Giezen M."/>
            <person name="Studholme D.J."/>
        </authorList>
    </citation>
    <scope>NUCLEOTIDE SEQUENCE [LARGE SCALE GENOMIC DNA]</scope>
    <source>
        <strain evidence="5 6">NJM0002</strain>
    </source>
</reference>
<dbReference type="GO" id="GO:0061630">
    <property type="term" value="F:ubiquitin protein ligase activity"/>
    <property type="evidence" value="ECO:0007669"/>
    <property type="project" value="TreeGrafter"/>
</dbReference>
<evidence type="ECO:0000256" key="4">
    <source>
        <dbReference type="SAM" id="MobiDB-lite"/>
    </source>
</evidence>
<dbReference type="Proteomes" id="UP000285060">
    <property type="component" value="Unassembled WGS sequence"/>
</dbReference>
<protein>
    <recommendedName>
        <fullName evidence="7">RING-type domain-containing protein</fullName>
    </recommendedName>
</protein>
<dbReference type="EMBL" id="QUSY01000272">
    <property type="protein sequence ID" value="RHY30817.1"/>
    <property type="molecule type" value="Genomic_DNA"/>
</dbReference>
<evidence type="ECO:0000256" key="3">
    <source>
        <dbReference type="ARBA" id="ARBA00022833"/>
    </source>
</evidence>
<evidence type="ECO:0000256" key="2">
    <source>
        <dbReference type="ARBA" id="ARBA00022771"/>
    </source>
</evidence>
<dbReference type="CDD" id="cd16646">
    <property type="entry name" value="mRING-HC-C2H2C4_MDM2-like"/>
    <property type="match status" value="1"/>
</dbReference>
<keyword evidence="2" id="KW-0863">Zinc-finger</keyword>
<keyword evidence="6" id="KW-1185">Reference proteome</keyword>
<comment type="caution">
    <text evidence="5">The sequence shown here is derived from an EMBL/GenBank/DDBJ whole genome shotgun (WGS) entry which is preliminary data.</text>
</comment>
<evidence type="ECO:0008006" key="7">
    <source>
        <dbReference type="Google" id="ProtNLM"/>
    </source>
</evidence>
<keyword evidence="3" id="KW-0862">Zinc</keyword>
<feature type="region of interest" description="Disordered" evidence="4">
    <location>
        <begin position="339"/>
        <end position="410"/>
    </location>
</feature>
<dbReference type="PANTHER" id="PTHR46858:SF5">
    <property type="entry name" value="E3 UBIQUITIN-PROTEIN LIGASE APD1-RELATED"/>
    <property type="match status" value="1"/>
</dbReference>
<dbReference type="VEuPathDB" id="FungiDB:H310_13441"/>